<comment type="similarity">
    <text evidence="1">Belongs to the thioesterase PaaI family.</text>
</comment>
<evidence type="ECO:0000256" key="3">
    <source>
        <dbReference type="SAM" id="MobiDB-lite"/>
    </source>
</evidence>
<evidence type="ECO:0000313" key="6">
    <source>
        <dbReference type="Proteomes" id="UP000662818"/>
    </source>
</evidence>
<dbReference type="NCBIfam" id="TIGR00369">
    <property type="entry name" value="unchar_dom_1"/>
    <property type="match status" value="1"/>
</dbReference>
<evidence type="ECO:0000313" key="5">
    <source>
        <dbReference type="EMBL" id="QSR28384.1"/>
    </source>
</evidence>
<dbReference type="InterPro" id="IPR029069">
    <property type="entry name" value="HotDog_dom_sf"/>
</dbReference>
<evidence type="ECO:0000256" key="2">
    <source>
        <dbReference type="ARBA" id="ARBA00022801"/>
    </source>
</evidence>
<sequence length="179" mass="18203">MTSHVIDGTTPGRPPSEPHPASPPRGGPMSAVTTDQPGRLDPLDPLARQWIEGVLAASPIARHVGITVLDAGVDEVRLGLRFRDDLTTVPGVLHGGVVATLVDVAGASASASGLTSADAATGGATTHLDVAYLAVAGSDLVATAKVVHRTRTGTHTQVAVHDADHTLVATASVTSRIFH</sequence>
<feature type="region of interest" description="Disordered" evidence="3">
    <location>
        <begin position="1"/>
        <end position="43"/>
    </location>
</feature>
<dbReference type="Pfam" id="PF03061">
    <property type="entry name" value="4HBT"/>
    <property type="match status" value="1"/>
</dbReference>
<dbReference type="PANTHER" id="PTHR21660">
    <property type="entry name" value="THIOESTERASE SUPERFAMILY MEMBER-RELATED"/>
    <property type="match status" value="1"/>
</dbReference>
<dbReference type="EMBL" id="CP022295">
    <property type="protein sequence ID" value="QSR28384.1"/>
    <property type="molecule type" value="Genomic_DNA"/>
</dbReference>
<proteinExistence type="inferred from homology"/>
<accession>A0ABX7PQU6</accession>
<dbReference type="PANTHER" id="PTHR21660:SF1">
    <property type="entry name" value="ACYL-COENZYME A THIOESTERASE 13"/>
    <property type="match status" value="1"/>
</dbReference>
<name>A0ABX7PQU6_9ACTN</name>
<keyword evidence="2" id="KW-0378">Hydrolase</keyword>
<feature type="compositionally biased region" description="Pro residues" evidence="3">
    <location>
        <begin position="12"/>
        <end position="26"/>
    </location>
</feature>
<dbReference type="CDD" id="cd03443">
    <property type="entry name" value="PaaI_thioesterase"/>
    <property type="match status" value="1"/>
</dbReference>
<feature type="domain" description="Thioesterase" evidence="4">
    <location>
        <begin position="91"/>
        <end position="168"/>
    </location>
</feature>
<evidence type="ECO:0000259" key="4">
    <source>
        <dbReference type="Pfam" id="PF03061"/>
    </source>
</evidence>
<dbReference type="InterPro" id="IPR006683">
    <property type="entry name" value="Thioestr_dom"/>
</dbReference>
<keyword evidence="6" id="KW-1185">Reference proteome</keyword>
<organism evidence="5 6">
    <name type="scientific">Nocardioides aromaticivorans</name>
    <dbReference type="NCBI Taxonomy" id="200618"/>
    <lineage>
        <taxon>Bacteria</taxon>
        <taxon>Bacillati</taxon>
        <taxon>Actinomycetota</taxon>
        <taxon>Actinomycetes</taxon>
        <taxon>Propionibacteriales</taxon>
        <taxon>Nocardioidaceae</taxon>
        <taxon>Nocardioides</taxon>
    </lineage>
</organism>
<reference evidence="5 6" key="1">
    <citation type="submission" date="2017-06" db="EMBL/GenBank/DDBJ databases">
        <title>Complete Genome Sequence of the Soil Carbazole-Degrading Bacterium Nocardioides aromaticivorans IC177.</title>
        <authorList>
            <person name="Vejarano F."/>
            <person name="Suzuki-Minakuchi C."/>
            <person name="Ohtsubo Y."/>
            <person name="Tsuda M."/>
            <person name="Okada K."/>
            <person name="Nojiri H."/>
        </authorList>
    </citation>
    <scope>NUCLEOTIDE SEQUENCE [LARGE SCALE GENOMIC DNA]</scope>
    <source>
        <strain evidence="5 6">IC177</strain>
    </source>
</reference>
<protein>
    <submittedName>
        <fullName evidence="5">Acyl-CoA thioesterase</fullName>
    </submittedName>
</protein>
<dbReference type="InterPro" id="IPR003736">
    <property type="entry name" value="PAAI_dom"/>
</dbReference>
<gene>
    <name evidence="5" type="ORF">CFH99_22425</name>
</gene>
<dbReference type="SUPFAM" id="SSF54637">
    <property type="entry name" value="Thioesterase/thiol ester dehydrase-isomerase"/>
    <property type="match status" value="1"/>
</dbReference>
<dbReference type="Proteomes" id="UP000662818">
    <property type="component" value="Chromosome"/>
</dbReference>
<dbReference type="InterPro" id="IPR039298">
    <property type="entry name" value="ACOT13"/>
</dbReference>
<dbReference type="Gene3D" id="3.10.129.10">
    <property type="entry name" value="Hotdog Thioesterase"/>
    <property type="match status" value="1"/>
</dbReference>
<evidence type="ECO:0000256" key="1">
    <source>
        <dbReference type="ARBA" id="ARBA00008324"/>
    </source>
</evidence>